<dbReference type="PANTHER" id="PTHR43117:SF4">
    <property type="entry name" value="OSMOPROTECTANT IMPORT ATP-BINDING PROTEIN OSMV"/>
    <property type="match status" value="1"/>
</dbReference>
<keyword evidence="3" id="KW-0500">Molybdenum</keyword>
<keyword evidence="5" id="KW-0547">Nucleotide-binding</keyword>
<evidence type="ECO:0000256" key="10">
    <source>
        <dbReference type="ARBA" id="ARBA00041133"/>
    </source>
</evidence>
<evidence type="ECO:0000256" key="3">
    <source>
        <dbReference type="ARBA" id="ARBA00022505"/>
    </source>
</evidence>
<dbReference type="InterPro" id="IPR017871">
    <property type="entry name" value="ABC_transporter-like_CS"/>
</dbReference>
<keyword evidence="2" id="KW-0813">Transport</keyword>
<dbReference type="InterPro" id="IPR046342">
    <property type="entry name" value="CBS_dom_sf"/>
</dbReference>
<name>A0A7Z7B043_9EURY</name>
<protein>
    <recommendedName>
        <fullName evidence="10">Molybdate/tungstate import ATP-binding protein WtpC</fullName>
        <ecNumber evidence="9">7.3.2.6</ecNumber>
    </recommendedName>
</protein>
<dbReference type="InterPro" id="IPR027417">
    <property type="entry name" value="P-loop_NTPase"/>
</dbReference>
<evidence type="ECO:0000256" key="11">
    <source>
        <dbReference type="ARBA" id="ARBA00047936"/>
    </source>
</evidence>
<evidence type="ECO:0000256" key="7">
    <source>
        <dbReference type="ARBA" id="ARBA00038307"/>
    </source>
</evidence>
<sequence length="375" mass="42395">MQTERLFDRIDSIQLKGITKKYGEGFAVKDLDLEVIGGELLILIGPSGSGKTTTLRMINRMIEQDEGSVTINGIDTKNVDPVRLRRNIGYVIQNIGLFPHMTIGENIGLVPKLEGWNKKEIEERVKTLLEFVSLPPDMFMNRYPKQLSGGQQQRVGLARAMAMDPPLFLMDEPFGALDPILRKQLQKEFLKIKNEINRTIVFVTHDIEEALVLGDRIAIMDQGELVQVGPPEELIFNPANELVADIVDNQRKFKHMDTLKVKDLMSPFEDKYVLQAKTEACDAVDEMTKRDLETAFVFDEDALLGQVEIVDLMKCRHREEKLSELAKPIKTFQPMDSVAFALSEMKNSGEYLAIVMNSKHPVGILVSDEVLLKLI</sequence>
<dbReference type="SMART" id="SM00382">
    <property type="entry name" value="AAA"/>
    <property type="match status" value="1"/>
</dbReference>
<feature type="domain" description="ABC transporter" evidence="13">
    <location>
        <begin position="13"/>
        <end position="247"/>
    </location>
</feature>
<dbReference type="OrthoDB" id="10909at2157"/>
<evidence type="ECO:0000256" key="8">
    <source>
        <dbReference type="ARBA" id="ARBA00038781"/>
    </source>
</evidence>
<comment type="subunit">
    <text evidence="8">The complex is composed of two ATP-binding proteins (WtpC), two transmembrane proteins (WtpB) and a solute-binding protein (WtpA).</text>
</comment>
<dbReference type="GO" id="GO:0031460">
    <property type="term" value="P:glycine betaine transport"/>
    <property type="evidence" value="ECO:0007669"/>
    <property type="project" value="InterPro"/>
</dbReference>
<evidence type="ECO:0000259" key="13">
    <source>
        <dbReference type="PROSITE" id="PS50893"/>
    </source>
</evidence>
<dbReference type="EMBL" id="FNCA01000007">
    <property type="protein sequence ID" value="SDG09157.1"/>
    <property type="molecule type" value="Genomic_DNA"/>
</dbReference>
<dbReference type="EC" id="7.3.2.6" evidence="9"/>
<comment type="caution">
    <text evidence="14">The sequence shown here is derived from an EMBL/GenBank/DDBJ whole genome shotgun (WGS) entry which is preliminary data.</text>
</comment>
<dbReference type="InterPro" id="IPR003593">
    <property type="entry name" value="AAA+_ATPase"/>
</dbReference>
<dbReference type="InterPro" id="IPR005892">
    <property type="entry name" value="Gly-betaine_transp_ATP-bd"/>
</dbReference>
<dbReference type="GO" id="GO:0005886">
    <property type="term" value="C:plasma membrane"/>
    <property type="evidence" value="ECO:0007669"/>
    <property type="project" value="UniProtKB-SubCell"/>
</dbReference>
<comment type="function">
    <text evidence="12">Part of the ABC transporter complex WtpABC involved in molybdate/tungstate import. Responsible for energy coupling to the transport system.</text>
</comment>
<accession>A0A7Z7B043</accession>
<evidence type="ECO:0000256" key="4">
    <source>
        <dbReference type="ARBA" id="ARBA00022737"/>
    </source>
</evidence>
<dbReference type="FunFam" id="3.40.50.300:FF:000425">
    <property type="entry name" value="Probable ABC transporter, ATP-binding subunit"/>
    <property type="match status" value="1"/>
</dbReference>
<evidence type="ECO:0000256" key="5">
    <source>
        <dbReference type="ARBA" id="ARBA00022741"/>
    </source>
</evidence>
<dbReference type="PROSITE" id="PS50893">
    <property type="entry name" value="ABC_TRANSPORTER_2"/>
    <property type="match status" value="1"/>
</dbReference>
<dbReference type="Gene3D" id="3.40.50.300">
    <property type="entry name" value="P-loop containing nucleotide triphosphate hydrolases"/>
    <property type="match status" value="1"/>
</dbReference>
<keyword evidence="4" id="KW-0677">Repeat</keyword>
<evidence type="ECO:0000313" key="15">
    <source>
        <dbReference type="Proteomes" id="UP000199259"/>
    </source>
</evidence>
<dbReference type="Proteomes" id="UP000199259">
    <property type="component" value="Unassembled WGS sequence"/>
</dbReference>
<dbReference type="SUPFAM" id="SSF54631">
    <property type="entry name" value="CBS-domain pair"/>
    <property type="match status" value="1"/>
</dbReference>
<keyword evidence="15" id="KW-1185">Reference proteome</keyword>
<dbReference type="RefSeq" id="WP_091710424.1">
    <property type="nucleotide sequence ID" value="NZ_FNCA01000007.1"/>
</dbReference>
<dbReference type="PANTHER" id="PTHR43117">
    <property type="entry name" value="OSMOPROTECTANT IMPORT ATP-BINDING PROTEIN OSMV"/>
    <property type="match status" value="1"/>
</dbReference>
<dbReference type="SUPFAM" id="SSF52540">
    <property type="entry name" value="P-loop containing nucleoside triphosphate hydrolases"/>
    <property type="match status" value="1"/>
</dbReference>
<evidence type="ECO:0000256" key="1">
    <source>
        <dbReference type="ARBA" id="ARBA00004236"/>
    </source>
</evidence>
<evidence type="ECO:0000313" key="14">
    <source>
        <dbReference type="EMBL" id="SDG09157.1"/>
    </source>
</evidence>
<dbReference type="GO" id="GO:1901238">
    <property type="term" value="F:ABC-type tungstate transporter activity"/>
    <property type="evidence" value="ECO:0007669"/>
    <property type="project" value="UniProtKB-EC"/>
</dbReference>
<dbReference type="AlphaFoldDB" id="A0A7Z7B043"/>
<proteinExistence type="inferred from homology"/>
<keyword evidence="6 14" id="KW-0067">ATP-binding</keyword>
<dbReference type="GO" id="GO:0016887">
    <property type="term" value="F:ATP hydrolysis activity"/>
    <property type="evidence" value="ECO:0007669"/>
    <property type="project" value="InterPro"/>
</dbReference>
<dbReference type="Pfam" id="PF00005">
    <property type="entry name" value="ABC_tran"/>
    <property type="match status" value="1"/>
</dbReference>
<dbReference type="Gene3D" id="3.10.580.10">
    <property type="entry name" value="CBS-domain"/>
    <property type="match status" value="1"/>
</dbReference>
<dbReference type="GO" id="GO:0005524">
    <property type="term" value="F:ATP binding"/>
    <property type="evidence" value="ECO:0007669"/>
    <property type="project" value="UniProtKB-KW"/>
</dbReference>
<comment type="catalytic activity">
    <reaction evidence="11">
        <text>tungstate(in) + ATP + H2O = tungstate(out) + ADP + phosphate + H(+)</text>
        <dbReference type="Rhea" id="RHEA:35027"/>
        <dbReference type="ChEBI" id="CHEBI:15377"/>
        <dbReference type="ChEBI" id="CHEBI:15378"/>
        <dbReference type="ChEBI" id="CHEBI:30616"/>
        <dbReference type="ChEBI" id="CHEBI:43474"/>
        <dbReference type="ChEBI" id="CHEBI:46502"/>
        <dbReference type="ChEBI" id="CHEBI:456216"/>
        <dbReference type="EC" id="7.3.2.6"/>
    </reaction>
</comment>
<dbReference type="PROSITE" id="PS00211">
    <property type="entry name" value="ABC_TRANSPORTER_1"/>
    <property type="match status" value="1"/>
</dbReference>
<evidence type="ECO:0000256" key="9">
    <source>
        <dbReference type="ARBA" id="ARBA00039025"/>
    </source>
</evidence>
<evidence type="ECO:0000256" key="2">
    <source>
        <dbReference type="ARBA" id="ARBA00022448"/>
    </source>
</evidence>
<dbReference type="NCBIfam" id="TIGR01186">
    <property type="entry name" value="proV"/>
    <property type="match status" value="1"/>
</dbReference>
<dbReference type="InterPro" id="IPR003439">
    <property type="entry name" value="ABC_transporter-like_ATP-bd"/>
</dbReference>
<gene>
    <name evidence="14" type="ORF">SAMN04488589_2125</name>
</gene>
<comment type="subcellular location">
    <subcellularLocation>
        <location evidence="1">Cell membrane</location>
    </subcellularLocation>
</comment>
<evidence type="ECO:0000256" key="6">
    <source>
        <dbReference type="ARBA" id="ARBA00022840"/>
    </source>
</evidence>
<reference evidence="14 15" key="1">
    <citation type="submission" date="2016-10" db="EMBL/GenBank/DDBJ databases">
        <authorList>
            <person name="Varghese N."/>
            <person name="Submissions S."/>
        </authorList>
    </citation>
    <scope>NUCLEOTIDE SEQUENCE [LARGE SCALE GENOMIC DNA]</scope>
    <source>
        <strain evidence="14 15">PL 12/M</strain>
    </source>
</reference>
<evidence type="ECO:0000256" key="12">
    <source>
        <dbReference type="ARBA" id="ARBA00057369"/>
    </source>
</evidence>
<comment type="similarity">
    <text evidence="7">Belongs to the ABC transporter superfamily. Sulfate/tungstate importer (TC 3.A.1.6) family.</text>
</comment>
<organism evidence="14 15">
    <name type="scientific">Methanolobus vulcani</name>
    <dbReference type="NCBI Taxonomy" id="38026"/>
    <lineage>
        <taxon>Archaea</taxon>
        <taxon>Methanobacteriati</taxon>
        <taxon>Methanobacteriota</taxon>
        <taxon>Stenosarchaea group</taxon>
        <taxon>Methanomicrobia</taxon>
        <taxon>Methanosarcinales</taxon>
        <taxon>Methanosarcinaceae</taxon>
        <taxon>Methanolobus</taxon>
    </lineage>
</organism>